<dbReference type="InterPro" id="IPR045864">
    <property type="entry name" value="aa-tRNA-synth_II/BPL/LPL"/>
</dbReference>
<dbReference type="GO" id="GO:0000105">
    <property type="term" value="P:L-histidine biosynthetic process"/>
    <property type="evidence" value="ECO:0007669"/>
    <property type="project" value="UniProtKB-UniRule"/>
</dbReference>
<dbReference type="InterPro" id="IPR041715">
    <property type="entry name" value="HisRS-like_core"/>
</dbReference>
<dbReference type="GO" id="GO:0140096">
    <property type="term" value="F:catalytic activity, acting on a protein"/>
    <property type="evidence" value="ECO:0007669"/>
    <property type="project" value="UniProtKB-ARBA"/>
</dbReference>
<dbReference type="UniPathway" id="UPA00031">
    <property type="reaction ID" value="UER00006"/>
</dbReference>
<comment type="function">
    <text evidence="8 9">Required for the first step of histidine biosynthesis. May allow the feedback regulation of ATP phosphoribosyltransferase activity by histidine.</text>
</comment>
<dbReference type="CDD" id="cd00773">
    <property type="entry name" value="HisRS-like_core"/>
    <property type="match status" value="1"/>
</dbReference>
<dbReference type="GO" id="GO:0004821">
    <property type="term" value="F:histidine-tRNA ligase activity"/>
    <property type="evidence" value="ECO:0007669"/>
    <property type="project" value="TreeGrafter"/>
</dbReference>
<name>A0A4Q5GGX4_9FIRM</name>
<protein>
    <recommendedName>
        <fullName evidence="4 9">ATP phosphoribosyltransferase regulatory subunit</fullName>
    </recommendedName>
</protein>
<feature type="binding site" evidence="10">
    <location>
        <begin position="273"/>
        <end position="274"/>
    </location>
    <ligand>
        <name>L-histidine</name>
        <dbReference type="ChEBI" id="CHEBI:57595"/>
    </ligand>
</feature>
<reference evidence="12 13" key="1">
    <citation type="journal article" date="2019" name="Science, e1252229">
        <title>Invertible promoters mediate bacterial phase variation, antibiotic resistance, and host adaptation in the gut.</title>
        <authorList>
            <person name="Jiang X."/>
            <person name="Hall A.B."/>
            <person name="Arthur T.D."/>
            <person name="Plichta D.R."/>
            <person name="Covington C.T."/>
            <person name="Poyet M."/>
            <person name="Crothers J."/>
            <person name="Moses P.L."/>
            <person name="Tolonen A.C."/>
            <person name="Vlamakis H."/>
            <person name="Alm E.J."/>
            <person name="Xavier R.J."/>
        </authorList>
    </citation>
    <scope>NUCLEOTIDE SEQUENCE [LARGE SCALE GENOMIC DNA]</scope>
    <source>
        <strain evidence="13">af_0058</strain>
    </source>
</reference>
<evidence type="ECO:0000256" key="1">
    <source>
        <dbReference type="ARBA" id="ARBA00004496"/>
    </source>
</evidence>
<organism evidence="12 13">
    <name type="scientific">Blautia obeum</name>
    <dbReference type="NCBI Taxonomy" id="40520"/>
    <lineage>
        <taxon>Bacteria</taxon>
        <taxon>Bacillati</taxon>
        <taxon>Bacillota</taxon>
        <taxon>Clostridia</taxon>
        <taxon>Lachnospirales</taxon>
        <taxon>Lachnospiraceae</taxon>
        <taxon>Blautia</taxon>
    </lineage>
</organism>
<evidence type="ECO:0000256" key="10">
    <source>
        <dbReference type="PIRSR" id="PIRSR001549-1"/>
    </source>
</evidence>
<evidence type="ECO:0000256" key="9">
    <source>
        <dbReference type="HAMAP-Rule" id="MF_00125"/>
    </source>
</evidence>
<evidence type="ECO:0000256" key="7">
    <source>
        <dbReference type="ARBA" id="ARBA00023102"/>
    </source>
</evidence>
<comment type="pathway">
    <text evidence="2 9">Amino-acid biosynthesis; L-histidine biosynthesis; L-histidine from 5-phospho-alpha-D-ribose 1-diphosphate: step 1/9.</text>
</comment>
<comment type="subcellular location">
    <subcellularLocation>
        <location evidence="1 9">Cytoplasm</location>
    </subcellularLocation>
</comment>
<feature type="binding site" evidence="10">
    <location>
        <position position="124"/>
    </location>
    <ligand>
        <name>L-histidine</name>
        <dbReference type="ChEBI" id="CHEBI:57595"/>
    </ligand>
</feature>
<dbReference type="GO" id="GO:0005737">
    <property type="term" value="C:cytoplasm"/>
    <property type="evidence" value="ECO:0007669"/>
    <property type="project" value="UniProtKB-SubCell"/>
</dbReference>
<dbReference type="PANTHER" id="PTHR43707">
    <property type="entry name" value="HISTIDYL-TRNA SYNTHETASE"/>
    <property type="match status" value="1"/>
</dbReference>
<dbReference type="HAMAP" id="MF_00125">
    <property type="entry name" value="HisZ"/>
    <property type="match status" value="1"/>
</dbReference>
<evidence type="ECO:0000256" key="2">
    <source>
        <dbReference type="ARBA" id="ARBA00004667"/>
    </source>
</evidence>
<dbReference type="GO" id="GO:0006427">
    <property type="term" value="P:histidyl-tRNA aminoacylation"/>
    <property type="evidence" value="ECO:0007669"/>
    <property type="project" value="TreeGrafter"/>
</dbReference>
<sequence length="372" mass="42434">MQRIFHTPEGVRDIYNGECSQKHHLQTEIRKVFDTYGYEEIETPSFEYFEVFSREVGTIPSKDLYKFFDREGNTLVLRPDFTPSVSRACATYFNPEHQVITLSYTGNTFINNSSYQGRLKETTQMGVERIGDDSAEADAELLAMTVECLLKAGLKEFQVSVGQVDYFKSLLQDANLDIEEEENLRSLISQKNYFGVEDLVRSQNIPESLEKAFLELPHLFGSSEVLQKARSLTDNICAIKAVERLEEIYEILKIYGYEKYVSFDFGMLSKFQYYTGIIFQAYTYGTGEPVVKGGRYNNLLKHFGKPAASIGFGITVDNLLMALSRQKLSLPEKKAPVILTYTEANRREAILEAQKLRSEGTAVALRREKEDC</sequence>
<feature type="binding site" evidence="10">
    <location>
        <begin position="80"/>
        <end position="82"/>
    </location>
    <ligand>
        <name>L-histidine</name>
        <dbReference type="ChEBI" id="CHEBI:57595"/>
    </ligand>
</feature>
<comment type="miscellaneous">
    <text evidence="9">This function is generally fulfilled by the C-terminal part of HisG, which is missing in some bacteria such as this one.</text>
</comment>
<dbReference type="InterPro" id="IPR004516">
    <property type="entry name" value="HisRS/HisZ"/>
</dbReference>
<keyword evidence="6 9" id="KW-0028">Amino-acid biosynthesis</keyword>
<evidence type="ECO:0000256" key="4">
    <source>
        <dbReference type="ARBA" id="ARBA00020397"/>
    </source>
</evidence>
<proteinExistence type="inferred from homology"/>
<dbReference type="Proteomes" id="UP000293506">
    <property type="component" value="Unassembled WGS sequence"/>
</dbReference>
<feature type="binding site" evidence="10">
    <location>
        <position position="128"/>
    </location>
    <ligand>
        <name>L-histidine</name>
        <dbReference type="ChEBI" id="CHEBI:57595"/>
    </ligand>
</feature>
<dbReference type="PROSITE" id="PS50862">
    <property type="entry name" value="AA_TRNA_LIGASE_II"/>
    <property type="match status" value="1"/>
</dbReference>
<dbReference type="InterPro" id="IPR004517">
    <property type="entry name" value="HisZ"/>
</dbReference>
<dbReference type="InterPro" id="IPR006195">
    <property type="entry name" value="aa-tRNA-synth_II"/>
</dbReference>
<keyword evidence="7 9" id="KW-0368">Histidine biosynthesis</keyword>
<feature type="domain" description="Aminoacyl-transfer RNA synthetases class-II family profile" evidence="11">
    <location>
        <begin position="1"/>
        <end position="331"/>
    </location>
</feature>
<dbReference type="EMBL" id="RCXQ01000004">
    <property type="protein sequence ID" value="RYT67456.1"/>
    <property type="molecule type" value="Genomic_DNA"/>
</dbReference>
<evidence type="ECO:0000313" key="13">
    <source>
        <dbReference type="Proteomes" id="UP000293506"/>
    </source>
</evidence>
<evidence type="ECO:0000256" key="6">
    <source>
        <dbReference type="ARBA" id="ARBA00022605"/>
    </source>
</evidence>
<comment type="caution">
    <text evidence="12">The sequence shown here is derived from an EMBL/GenBank/DDBJ whole genome shotgun (WGS) entry which is preliminary data.</text>
</comment>
<evidence type="ECO:0000256" key="8">
    <source>
        <dbReference type="ARBA" id="ARBA00025246"/>
    </source>
</evidence>
<comment type="subunit">
    <text evidence="9">Heteromultimer composed of HisG and HisZ subunits.</text>
</comment>
<dbReference type="PANTHER" id="PTHR43707:SF6">
    <property type="entry name" value="ATP PHOSPHORIBOSYLTRANSFERASE REGULATORY SUBUNIT"/>
    <property type="match status" value="1"/>
</dbReference>
<accession>A0A4Q5GGX4</accession>
<dbReference type="Gene3D" id="3.30.930.10">
    <property type="entry name" value="Bira Bifunctional Protein, Domain 2"/>
    <property type="match status" value="1"/>
</dbReference>
<evidence type="ECO:0000313" key="12">
    <source>
        <dbReference type="EMBL" id="RYT67456.1"/>
    </source>
</evidence>
<comment type="similarity">
    <text evidence="3 9">Belongs to the class-II aminoacyl-tRNA synthetase family. HisZ subfamily.</text>
</comment>
<dbReference type="GO" id="GO:0016757">
    <property type="term" value="F:glycosyltransferase activity"/>
    <property type="evidence" value="ECO:0007669"/>
    <property type="project" value="UniProtKB-KW"/>
</dbReference>
<evidence type="ECO:0000256" key="5">
    <source>
        <dbReference type="ARBA" id="ARBA00022490"/>
    </source>
</evidence>
<keyword evidence="12" id="KW-0328">Glycosyltransferase</keyword>
<dbReference type="NCBIfam" id="TIGR00443">
    <property type="entry name" value="hisZ_biosyn_reg"/>
    <property type="match status" value="1"/>
</dbReference>
<dbReference type="AlphaFoldDB" id="A0A4Q5GGX4"/>
<evidence type="ECO:0000256" key="3">
    <source>
        <dbReference type="ARBA" id="ARBA00005539"/>
    </source>
</evidence>
<keyword evidence="5 9" id="KW-0963">Cytoplasm</keyword>
<dbReference type="Pfam" id="PF13393">
    <property type="entry name" value="tRNA-synt_His"/>
    <property type="match status" value="1"/>
</dbReference>
<dbReference type="RefSeq" id="WP_129795708.1">
    <property type="nucleotide sequence ID" value="NZ_JBDGAC010000010.1"/>
</dbReference>
<keyword evidence="12" id="KW-0808">Transferase</keyword>
<evidence type="ECO:0000259" key="11">
    <source>
        <dbReference type="PROSITE" id="PS50862"/>
    </source>
</evidence>
<dbReference type="PIRSF" id="PIRSF001549">
    <property type="entry name" value="His-tRNA_synth"/>
    <property type="match status" value="1"/>
</dbReference>
<gene>
    <name evidence="9 12" type="primary">hisZ</name>
    <name evidence="12" type="ORF">EAI82_05910</name>
</gene>
<dbReference type="SUPFAM" id="SSF55681">
    <property type="entry name" value="Class II aaRS and biotin synthetases"/>
    <property type="match status" value="1"/>
</dbReference>